<dbReference type="CDD" id="cd17324">
    <property type="entry name" value="MFS_NepI_like"/>
    <property type="match status" value="1"/>
</dbReference>
<evidence type="ECO:0000313" key="10">
    <source>
        <dbReference type="Proteomes" id="UP001499984"/>
    </source>
</evidence>
<comment type="caution">
    <text evidence="9">The sequence shown here is derived from an EMBL/GenBank/DDBJ whole genome shotgun (WGS) entry which is preliminary data.</text>
</comment>
<sequence length="415" mass="41275">MRGFFVPFALFLLGVAVFAQGTSEFMLAGLVSDIARDLGVSVPTAGALTSAFAAGMVVGAPLMAALGRRWSRRGALLGFLVAFLGVHVVGALTDSFGVLLATRVVGALANAGFLAVALVTAVDMVEPRAKGRATSVLLGGVTLACVVGVPAGALLGQLWGWRAAFWAVALVSVPALLAVVRSVPGGAGDSARPALRGELRSLRGPRLRVTLLLGTLVNGATFCTFTYLAPLVTKVTGLGGGWVPVVLALFGAGSFVGVGVGGRFADRRPGVVLGVGGGALCLGWGALALGAGTPGVVLGLVFVQGALSFGVGSTLISQVLYAAPGAPTLSGGFATAAFNVGAALGPWLGGTAIGGGLGYRSPLWVSAVLVALSLVVAGGAGGLARRRNRGAGRSRTRASSEEVSPAPGRRSRLTA</sequence>
<keyword evidence="4 7" id="KW-1133">Transmembrane helix</keyword>
<feature type="transmembrane region" description="Helical" evidence="7">
    <location>
        <begin position="74"/>
        <end position="92"/>
    </location>
</feature>
<keyword evidence="5 7" id="KW-0472">Membrane</keyword>
<dbReference type="SUPFAM" id="SSF103473">
    <property type="entry name" value="MFS general substrate transporter"/>
    <property type="match status" value="1"/>
</dbReference>
<evidence type="ECO:0000256" key="4">
    <source>
        <dbReference type="ARBA" id="ARBA00022989"/>
    </source>
</evidence>
<keyword evidence="3 7" id="KW-0812">Transmembrane</keyword>
<protein>
    <submittedName>
        <fullName evidence="9">MFS transporter</fullName>
    </submittedName>
</protein>
<keyword evidence="2" id="KW-1003">Cell membrane</keyword>
<feature type="region of interest" description="Disordered" evidence="6">
    <location>
        <begin position="384"/>
        <end position="415"/>
    </location>
</feature>
<dbReference type="Gene3D" id="1.20.1250.20">
    <property type="entry name" value="MFS general substrate transporter like domains"/>
    <property type="match status" value="2"/>
</dbReference>
<gene>
    <name evidence="9" type="ORF">GCM10022233_63780</name>
</gene>
<feature type="transmembrane region" description="Helical" evidence="7">
    <location>
        <begin position="43"/>
        <end position="67"/>
    </location>
</feature>
<feature type="transmembrane region" description="Helical" evidence="7">
    <location>
        <begin position="209"/>
        <end position="229"/>
    </location>
</feature>
<evidence type="ECO:0000256" key="3">
    <source>
        <dbReference type="ARBA" id="ARBA00022692"/>
    </source>
</evidence>
<dbReference type="InterPro" id="IPR011701">
    <property type="entry name" value="MFS"/>
</dbReference>
<dbReference type="Proteomes" id="UP001499984">
    <property type="component" value="Unassembled WGS sequence"/>
</dbReference>
<dbReference type="PANTHER" id="PTHR43124:SF3">
    <property type="entry name" value="CHLORAMPHENICOL EFFLUX PUMP RV0191"/>
    <property type="match status" value="1"/>
</dbReference>
<feature type="transmembrane region" description="Helical" evidence="7">
    <location>
        <begin position="363"/>
        <end position="384"/>
    </location>
</feature>
<dbReference type="PROSITE" id="PS50850">
    <property type="entry name" value="MFS"/>
    <property type="match status" value="1"/>
</dbReference>
<feature type="domain" description="Major facilitator superfamily (MFS) profile" evidence="8">
    <location>
        <begin position="9"/>
        <end position="385"/>
    </location>
</feature>
<evidence type="ECO:0000313" key="9">
    <source>
        <dbReference type="EMBL" id="GAA4076282.1"/>
    </source>
</evidence>
<evidence type="ECO:0000256" key="1">
    <source>
        <dbReference type="ARBA" id="ARBA00004651"/>
    </source>
</evidence>
<feature type="transmembrane region" description="Helical" evidence="7">
    <location>
        <begin position="137"/>
        <end position="159"/>
    </location>
</feature>
<feature type="transmembrane region" description="Helical" evidence="7">
    <location>
        <begin position="297"/>
        <end position="321"/>
    </location>
</feature>
<dbReference type="InterPro" id="IPR050189">
    <property type="entry name" value="MFS_Efflux_Transporters"/>
</dbReference>
<dbReference type="PANTHER" id="PTHR43124">
    <property type="entry name" value="PURINE EFFLUX PUMP PBUE"/>
    <property type="match status" value="1"/>
</dbReference>
<feature type="transmembrane region" description="Helical" evidence="7">
    <location>
        <begin position="104"/>
        <end position="125"/>
    </location>
</feature>
<dbReference type="Pfam" id="PF07690">
    <property type="entry name" value="MFS_1"/>
    <property type="match status" value="1"/>
</dbReference>
<dbReference type="NCBIfam" id="NF033135">
    <property type="entry name" value="cmx_cmrA"/>
    <property type="match status" value="1"/>
</dbReference>
<evidence type="ECO:0000256" key="2">
    <source>
        <dbReference type="ARBA" id="ARBA00022475"/>
    </source>
</evidence>
<feature type="transmembrane region" description="Helical" evidence="7">
    <location>
        <begin position="165"/>
        <end position="188"/>
    </location>
</feature>
<proteinExistence type="predicted"/>
<dbReference type="InterPro" id="IPR036259">
    <property type="entry name" value="MFS_trans_sf"/>
</dbReference>
<keyword evidence="10" id="KW-1185">Reference proteome</keyword>
<evidence type="ECO:0000256" key="7">
    <source>
        <dbReference type="SAM" id="Phobius"/>
    </source>
</evidence>
<feature type="compositionally biased region" description="Basic residues" evidence="6">
    <location>
        <begin position="384"/>
        <end position="396"/>
    </location>
</feature>
<dbReference type="EMBL" id="BAAAZY010000019">
    <property type="protein sequence ID" value="GAA4076282.1"/>
    <property type="molecule type" value="Genomic_DNA"/>
</dbReference>
<organism evidence="9 10">
    <name type="scientific">Streptomyces shaanxiensis</name>
    <dbReference type="NCBI Taxonomy" id="653357"/>
    <lineage>
        <taxon>Bacteria</taxon>
        <taxon>Bacillati</taxon>
        <taxon>Actinomycetota</taxon>
        <taxon>Actinomycetes</taxon>
        <taxon>Kitasatosporales</taxon>
        <taxon>Streptomycetaceae</taxon>
        <taxon>Streptomyces</taxon>
    </lineage>
</organism>
<comment type="subcellular location">
    <subcellularLocation>
        <location evidence="1">Cell membrane</location>
        <topology evidence="1">Multi-pass membrane protein</topology>
    </subcellularLocation>
</comment>
<dbReference type="InterPro" id="IPR020846">
    <property type="entry name" value="MFS_dom"/>
</dbReference>
<accession>A0ABP7VY18</accession>
<evidence type="ECO:0000259" key="8">
    <source>
        <dbReference type="PROSITE" id="PS50850"/>
    </source>
</evidence>
<name>A0ABP7VY18_9ACTN</name>
<evidence type="ECO:0000256" key="5">
    <source>
        <dbReference type="ARBA" id="ARBA00023136"/>
    </source>
</evidence>
<feature type="transmembrane region" description="Helical" evidence="7">
    <location>
        <begin position="241"/>
        <end position="260"/>
    </location>
</feature>
<evidence type="ECO:0000256" key="6">
    <source>
        <dbReference type="SAM" id="MobiDB-lite"/>
    </source>
</evidence>
<reference evidence="10" key="1">
    <citation type="journal article" date="2019" name="Int. J. Syst. Evol. Microbiol.">
        <title>The Global Catalogue of Microorganisms (GCM) 10K type strain sequencing project: providing services to taxonomists for standard genome sequencing and annotation.</title>
        <authorList>
            <consortium name="The Broad Institute Genomics Platform"/>
            <consortium name="The Broad Institute Genome Sequencing Center for Infectious Disease"/>
            <person name="Wu L."/>
            <person name="Ma J."/>
        </authorList>
    </citation>
    <scope>NUCLEOTIDE SEQUENCE [LARGE SCALE GENOMIC DNA]</scope>
    <source>
        <strain evidence="10">JCM 16925</strain>
    </source>
</reference>
<feature type="transmembrane region" description="Helical" evidence="7">
    <location>
        <begin position="272"/>
        <end position="291"/>
    </location>
</feature>
<feature type="transmembrane region" description="Helical" evidence="7">
    <location>
        <begin position="333"/>
        <end position="357"/>
    </location>
</feature>